<evidence type="ECO:0000313" key="1">
    <source>
        <dbReference type="EnsemblPlants" id="Kaladp0515s0109.1.v1.1.CDS.1"/>
    </source>
</evidence>
<dbReference type="Gramene" id="Kaladp0515s0109.1.v1.1">
    <property type="protein sequence ID" value="Kaladp0515s0109.1.v1.1.CDS.1"/>
    <property type="gene ID" value="Kaladp0515s0109.v1.1"/>
</dbReference>
<accession>A0A7N0VD45</accession>
<keyword evidence="2" id="KW-1185">Reference proteome</keyword>
<name>A0A7N0VD45_KALFE</name>
<dbReference type="AlphaFoldDB" id="A0A7N0VD45"/>
<sequence length="137" mass="15609">MQRKRITSEVESESVGGWIVDADCFNLLSICGRRWSLGHGQLSRRYGSSVVHCSFMDFMIWVWRILLKRIRFDNFGSFPSLMELIGVSVHFKGLLLNKNEGPKFDSPLNHQATHQMTSSPLQKVNNAMLQCGMSDSE</sequence>
<dbReference type="Proteomes" id="UP000594263">
    <property type="component" value="Unplaced"/>
</dbReference>
<proteinExistence type="predicted"/>
<protein>
    <submittedName>
        <fullName evidence="1">Uncharacterized protein</fullName>
    </submittedName>
</protein>
<evidence type="ECO:0000313" key="2">
    <source>
        <dbReference type="Proteomes" id="UP000594263"/>
    </source>
</evidence>
<organism evidence="1 2">
    <name type="scientific">Kalanchoe fedtschenkoi</name>
    <name type="common">Lavender scallops</name>
    <name type="synonym">South American air plant</name>
    <dbReference type="NCBI Taxonomy" id="63787"/>
    <lineage>
        <taxon>Eukaryota</taxon>
        <taxon>Viridiplantae</taxon>
        <taxon>Streptophyta</taxon>
        <taxon>Embryophyta</taxon>
        <taxon>Tracheophyta</taxon>
        <taxon>Spermatophyta</taxon>
        <taxon>Magnoliopsida</taxon>
        <taxon>eudicotyledons</taxon>
        <taxon>Gunneridae</taxon>
        <taxon>Pentapetalae</taxon>
        <taxon>Saxifragales</taxon>
        <taxon>Crassulaceae</taxon>
        <taxon>Kalanchoe</taxon>
    </lineage>
</organism>
<reference evidence="1" key="1">
    <citation type="submission" date="2021-01" db="UniProtKB">
        <authorList>
            <consortium name="EnsemblPlants"/>
        </authorList>
    </citation>
    <scope>IDENTIFICATION</scope>
</reference>
<dbReference type="EnsemblPlants" id="Kaladp0515s0109.1.v1.1">
    <property type="protein sequence ID" value="Kaladp0515s0109.1.v1.1.CDS.1"/>
    <property type="gene ID" value="Kaladp0515s0109.v1.1"/>
</dbReference>